<proteinExistence type="predicted"/>
<dbReference type="Pfam" id="PF20151">
    <property type="entry name" value="DUF6533"/>
    <property type="match status" value="1"/>
</dbReference>
<dbReference type="Proteomes" id="UP001049176">
    <property type="component" value="Chromosome 5"/>
</dbReference>
<accession>A0A9P7S189</accession>
<dbReference type="InterPro" id="IPR045340">
    <property type="entry name" value="DUF6533"/>
</dbReference>
<gene>
    <name evidence="3" type="ORF">E1B28_009208</name>
</gene>
<dbReference type="RefSeq" id="XP_043009371.1">
    <property type="nucleotide sequence ID" value="XM_043154083.1"/>
</dbReference>
<keyword evidence="1" id="KW-0472">Membrane</keyword>
<reference evidence="3" key="1">
    <citation type="journal article" date="2021" name="Genome Biol. Evol.">
        <title>The assembled and annotated genome of the fairy-ring fungus Marasmius oreades.</title>
        <authorList>
            <person name="Hiltunen M."/>
            <person name="Ament-Velasquez S.L."/>
            <person name="Johannesson H."/>
        </authorList>
    </citation>
    <scope>NUCLEOTIDE SEQUENCE</scope>
    <source>
        <strain evidence="3">03SP1</strain>
    </source>
</reference>
<keyword evidence="1" id="KW-0812">Transmembrane</keyword>
<organism evidence="3 4">
    <name type="scientific">Marasmius oreades</name>
    <name type="common">fairy-ring Marasmius</name>
    <dbReference type="NCBI Taxonomy" id="181124"/>
    <lineage>
        <taxon>Eukaryota</taxon>
        <taxon>Fungi</taxon>
        <taxon>Dikarya</taxon>
        <taxon>Basidiomycota</taxon>
        <taxon>Agaricomycotina</taxon>
        <taxon>Agaricomycetes</taxon>
        <taxon>Agaricomycetidae</taxon>
        <taxon>Agaricales</taxon>
        <taxon>Marasmiineae</taxon>
        <taxon>Marasmiaceae</taxon>
        <taxon>Marasmius</taxon>
    </lineage>
</organism>
<keyword evidence="4" id="KW-1185">Reference proteome</keyword>
<dbReference type="GeneID" id="66078284"/>
<dbReference type="OrthoDB" id="2803893at2759"/>
<feature type="domain" description="DUF6533" evidence="2">
    <location>
        <begin position="18"/>
        <end position="80"/>
    </location>
</feature>
<protein>
    <recommendedName>
        <fullName evidence="2">DUF6533 domain-containing protein</fullName>
    </recommendedName>
</protein>
<sequence length="320" mass="36388">MESYQNWLKENDARLANYFLVSGYAALLHDIVLTLPREVRFISVFEFSMFDGAASFSKLELIWSTPFTRASLMYILMRYGNVIWQGVTLAFHICSDAPHLSCEAWYLIVLWITYALYLPTTVFLSLRMYALHRDQEWHYKWLMICIFGSLHCTILVCLGVQTNEIFEYSWSANCNTNTYNAVFVPIIAIVLYYTSLLGLTLHRVCKYFRAGEGRIIHIVSQDALLFTAVLTLASIATLVVCITQRPSLHSLPLSLLATLAVITSSRLVLNLKKIVIEPDLIALRTLTAAPMTLDTLGPISFRSRAQVDWEEGCLPPRPTK</sequence>
<feature type="transmembrane region" description="Helical" evidence="1">
    <location>
        <begin position="141"/>
        <end position="161"/>
    </location>
</feature>
<evidence type="ECO:0000313" key="3">
    <source>
        <dbReference type="EMBL" id="KAG7092901.1"/>
    </source>
</evidence>
<dbReference type="EMBL" id="CM032185">
    <property type="protein sequence ID" value="KAG7092901.1"/>
    <property type="molecule type" value="Genomic_DNA"/>
</dbReference>
<feature type="transmembrane region" description="Helical" evidence="1">
    <location>
        <begin position="181"/>
        <end position="202"/>
    </location>
</feature>
<comment type="caution">
    <text evidence="3">The sequence shown here is derived from an EMBL/GenBank/DDBJ whole genome shotgun (WGS) entry which is preliminary data.</text>
</comment>
<feature type="transmembrane region" description="Helical" evidence="1">
    <location>
        <begin position="72"/>
        <end position="93"/>
    </location>
</feature>
<feature type="transmembrane region" description="Helical" evidence="1">
    <location>
        <begin position="105"/>
        <end position="129"/>
    </location>
</feature>
<keyword evidence="1" id="KW-1133">Transmembrane helix</keyword>
<feature type="transmembrane region" description="Helical" evidence="1">
    <location>
        <begin position="251"/>
        <end position="269"/>
    </location>
</feature>
<dbReference type="AlphaFoldDB" id="A0A9P7S189"/>
<feature type="transmembrane region" description="Helical" evidence="1">
    <location>
        <begin position="223"/>
        <end position="245"/>
    </location>
</feature>
<dbReference type="KEGG" id="more:E1B28_009208"/>
<evidence type="ECO:0000256" key="1">
    <source>
        <dbReference type="SAM" id="Phobius"/>
    </source>
</evidence>
<name>A0A9P7S189_9AGAR</name>
<evidence type="ECO:0000259" key="2">
    <source>
        <dbReference type="Pfam" id="PF20151"/>
    </source>
</evidence>
<evidence type="ECO:0000313" key="4">
    <source>
        <dbReference type="Proteomes" id="UP001049176"/>
    </source>
</evidence>